<dbReference type="InterPro" id="IPR011607">
    <property type="entry name" value="MGS-like_dom"/>
</dbReference>
<feature type="binding site" evidence="2">
    <location>
        <position position="10"/>
    </location>
    <ligand>
        <name>substrate</name>
    </ligand>
</feature>
<proteinExistence type="inferred from homology"/>
<evidence type="ECO:0000259" key="4">
    <source>
        <dbReference type="PROSITE" id="PS51855"/>
    </source>
</evidence>
<comment type="function">
    <text evidence="2">Catalyzes the formation of methylglyoxal from dihydroxyacetone phosphate.</text>
</comment>
<dbReference type="SUPFAM" id="SSF52335">
    <property type="entry name" value="Methylglyoxal synthase-like"/>
    <property type="match status" value="1"/>
</dbReference>
<dbReference type="GO" id="GO:0008929">
    <property type="term" value="F:methylglyoxal synthase activity"/>
    <property type="evidence" value="ECO:0007669"/>
    <property type="project" value="UniProtKB-UniRule"/>
</dbReference>
<evidence type="ECO:0000256" key="3">
    <source>
        <dbReference type="PIRSR" id="PIRSR006614-1"/>
    </source>
</evidence>
<dbReference type="RefSeq" id="WP_119089174.1">
    <property type="nucleotide sequence ID" value="NZ_QXIS01000028.1"/>
</dbReference>
<dbReference type="NCBIfam" id="NF003559">
    <property type="entry name" value="PRK05234.1"/>
    <property type="match status" value="1"/>
</dbReference>
<evidence type="ECO:0000256" key="2">
    <source>
        <dbReference type="HAMAP-Rule" id="MF_00549"/>
    </source>
</evidence>
<dbReference type="PANTHER" id="PTHR30492:SF0">
    <property type="entry name" value="METHYLGLYOXAL SYNTHASE"/>
    <property type="match status" value="1"/>
</dbReference>
<dbReference type="OrthoDB" id="9787147at2"/>
<dbReference type="CDD" id="cd01422">
    <property type="entry name" value="MGS"/>
    <property type="match status" value="1"/>
</dbReference>
<dbReference type="Proteomes" id="UP000266328">
    <property type="component" value="Unassembled WGS sequence"/>
</dbReference>
<sequence>MRTRVALIAHDRKKPEIIALCRDFKEMLAQEELVATKSTGGLIEELTGLHVIRVNSGEKGGDLQIGSMIASDEIKAVVFLRDPLTAHPHEPDINAVLKICDVNNVPLATNIATARLVLGHLKELQGVKELPET</sequence>
<dbReference type="InterPro" id="IPR036914">
    <property type="entry name" value="MGS-like_dom_sf"/>
</dbReference>
<dbReference type="SMART" id="SM00851">
    <property type="entry name" value="MGS"/>
    <property type="match status" value="1"/>
</dbReference>
<name>A0A398D1I4_9BACT</name>
<protein>
    <recommendedName>
        <fullName evidence="2">Methylglyoxal synthase</fullName>
        <shortName evidence="2">MGS</shortName>
        <ecNumber evidence="2">4.2.3.3</ecNumber>
    </recommendedName>
</protein>
<feature type="domain" description="MGS-like" evidence="4">
    <location>
        <begin position="1"/>
        <end position="133"/>
    </location>
</feature>
<gene>
    <name evidence="2" type="primary">mgsA</name>
    <name evidence="5" type="ORF">SMC7_04595</name>
</gene>
<dbReference type="InterPro" id="IPR004363">
    <property type="entry name" value="Methylgl_synth"/>
</dbReference>
<feature type="binding site" evidence="2">
    <location>
        <position position="14"/>
    </location>
    <ligand>
        <name>substrate</name>
    </ligand>
</feature>
<dbReference type="Gene3D" id="3.40.50.1380">
    <property type="entry name" value="Methylglyoxal synthase-like domain"/>
    <property type="match status" value="1"/>
</dbReference>
<feature type="binding site" evidence="2">
    <location>
        <begin position="56"/>
        <end position="57"/>
    </location>
    <ligand>
        <name>substrate</name>
    </ligand>
</feature>
<dbReference type="EMBL" id="QXIS01000028">
    <property type="protein sequence ID" value="RIE06017.1"/>
    <property type="molecule type" value="Genomic_DNA"/>
</dbReference>
<dbReference type="HAMAP" id="MF_00549">
    <property type="entry name" value="Methylglyoxal_synth"/>
    <property type="match status" value="1"/>
</dbReference>
<comment type="similarity">
    <text evidence="1 2">Belongs to the methylglyoxal synthase family.</text>
</comment>
<dbReference type="AlphaFoldDB" id="A0A398D1I4"/>
<accession>A0A398D1I4</accession>
<dbReference type="EC" id="4.2.3.3" evidence="2"/>
<evidence type="ECO:0000313" key="6">
    <source>
        <dbReference type="Proteomes" id="UP000266328"/>
    </source>
</evidence>
<dbReference type="PIRSF" id="PIRSF006614">
    <property type="entry name" value="Methylglyox_syn"/>
    <property type="match status" value="1"/>
</dbReference>
<feature type="active site" description="Proton donor/acceptor" evidence="2 3">
    <location>
        <position position="62"/>
    </location>
</feature>
<dbReference type="PANTHER" id="PTHR30492">
    <property type="entry name" value="METHYLGLYOXAL SYNTHASE"/>
    <property type="match status" value="1"/>
</dbReference>
<feature type="binding site" evidence="2">
    <location>
        <position position="89"/>
    </location>
    <ligand>
        <name>substrate</name>
    </ligand>
</feature>
<comment type="catalytic activity">
    <reaction evidence="2">
        <text>dihydroxyacetone phosphate = methylglyoxal + phosphate</text>
        <dbReference type="Rhea" id="RHEA:17937"/>
        <dbReference type="ChEBI" id="CHEBI:17158"/>
        <dbReference type="ChEBI" id="CHEBI:43474"/>
        <dbReference type="ChEBI" id="CHEBI:57642"/>
        <dbReference type="EC" id="4.2.3.3"/>
    </reaction>
</comment>
<comment type="caution">
    <text evidence="2">Lacks conserved residue(s) required for the propagation of feature annotation.</text>
</comment>
<evidence type="ECO:0000313" key="5">
    <source>
        <dbReference type="EMBL" id="RIE06017.1"/>
    </source>
</evidence>
<keyword evidence="2 5" id="KW-0456">Lyase</keyword>
<organism evidence="5 6">
    <name type="scientific">Candidatus Cryosericum terrychapinii</name>
    <dbReference type="NCBI Taxonomy" id="2290919"/>
    <lineage>
        <taxon>Bacteria</taxon>
        <taxon>Pseudomonadati</taxon>
        <taxon>Caldisericota/Cryosericota group</taxon>
        <taxon>Candidatus Cryosericota</taxon>
        <taxon>Candidatus Cryosericia</taxon>
        <taxon>Candidatus Cryosericales</taxon>
        <taxon>Candidatus Cryosericaceae</taxon>
        <taxon>Candidatus Cryosericum</taxon>
    </lineage>
</organism>
<dbReference type="GO" id="GO:0019242">
    <property type="term" value="P:methylglyoxal biosynthetic process"/>
    <property type="evidence" value="ECO:0007669"/>
    <property type="project" value="UniProtKB-UniRule"/>
</dbReference>
<comment type="caution">
    <text evidence="5">The sequence shown here is derived from an EMBL/GenBank/DDBJ whole genome shotgun (WGS) entry which is preliminary data.</text>
</comment>
<evidence type="ECO:0000256" key="1">
    <source>
        <dbReference type="ARBA" id="ARBA00006287"/>
    </source>
</evidence>
<reference evidence="5 6" key="1">
    <citation type="submission" date="2018-09" db="EMBL/GenBank/DDBJ databases">
        <title>Discovery and Ecogenomic Context for Candidatus Cryosericales, a Global Caldiserica Order Active in Thawing Permafrost.</title>
        <authorList>
            <person name="Martinez M.A."/>
            <person name="Woodcroft B.J."/>
            <person name="Ignacio Espinoza J.C."/>
            <person name="Zayed A."/>
            <person name="Singleton C.M."/>
            <person name="Boyd J."/>
            <person name="Li Y.-F."/>
            <person name="Purvine S."/>
            <person name="Maughan H."/>
            <person name="Hodgkins S.B."/>
            <person name="Anderson D."/>
            <person name="Sederholm M."/>
            <person name="Temperton B."/>
            <person name="Saleska S.R."/>
            <person name="Tyson G.W."/>
            <person name="Rich V.I."/>
        </authorList>
    </citation>
    <scope>NUCLEOTIDE SEQUENCE [LARGE SCALE GENOMIC DNA]</scope>
    <source>
        <strain evidence="5 6">SMC7</strain>
    </source>
</reference>
<dbReference type="Pfam" id="PF02142">
    <property type="entry name" value="MGS"/>
    <property type="match status" value="1"/>
</dbReference>
<keyword evidence="6" id="KW-1185">Reference proteome</keyword>
<dbReference type="PROSITE" id="PS51855">
    <property type="entry name" value="MGS"/>
    <property type="match status" value="1"/>
</dbReference>
<dbReference type="GO" id="GO:0005829">
    <property type="term" value="C:cytosol"/>
    <property type="evidence" value="ECO:0007669"/>
    <property type="project" value="TreeGrafter"/>
</dbReference>